<gene>
    <name evidence="1" type="ORF">DSTB1V02_LOCUS11828</name>
</gene>
<reference evidence="1" key="1">
    <citation type="submission" date="2020-11" db="EMBL/GenBank/DDBJ databases">
        <authorList>
            <person name="Tran Van P."/>
        </authorList>
    </citation>
    <scope>NUCLEOTIDE SEQUENCE</scope>
</reference>
<dbReference type="PANTHER" id="PTHR31094">
    <property type="entry name" value="RIKEN CDNA 2310061I04 GENE"/>
    <property type="match status" value="1"/>
</dbReference>
<dbReference type="AlphaFoldDB" id="A0A7R9ADB0"/>
<organism evidence="1">
    <name type="scientific">Darwinula stevensoni</name>
    <dbReference type="NCBI Taxonomy" id="69355"/>
    <lineage>
        <taxon>Eukaryota</taxon>
        <taxon>Metazoa</taxon>
        <taxon>Ecdysozoa</taxon>
        <taxon>Arthropoda</taxon>
        <taxon>Crustacea</taxon>
        <taxon>Oligostraca</taxon>
        <taxon>Ostracoda</taxon>
        <taxon>Podocopa</taxon>
        <taxon>Podocopida</taxon>
        <taxon>Darwinulocopina</taxon>
        <taxon>Darwinuloidea</taxon>
        <taxon>Darwinulidae</taxon>
        <taxon>Darwinula</taxon>
    </lineage>
</organism>
<evidence type="ECO:0000313" key="2">
    <source>
        <dbReference type="Proteomes" id="UP000677054"/>
    </source>
</evidence>
<proteinExistence type="predicted"/>
<evidence type="ECO:0000313" key="1">
    <source>
        <dbReference type="EMBL" id="CAD7252067.1"/>
    </source>
</evidence>
<name>A0A7R9ADB0_9CRUS</name>
<dbReference type="EMBL" id="CAJPEV010004080">
    <property type="protein sequence ID" value="CAG0901129.1"/>
    <property type="molecule type" value="Genomic_DNA"/>
</dbReference>
<dbReference type="Pfam" id="PF10184">
    <property type="entry name" value="DUF2358"/>
    <property type="match status" value="1"/>
</dbReference>
<dbReference type="EMBL" id="LR903597">
    <property type="protein sequence ID" value="CAD7252067.1"/>
    <property type="molecule type" value="Genomic_DNA"/>
</dbReference>
<accession>A0A7R9ADB0</accession>
<sequence>MNQCLRLLAICQTVKDKYLKKTPVQLVDLHLTSSFVSKKYWHVIGLWKYIQQVALLRVIAHLKFAYVKFNVLKITYHPEEGCIKVRWQINGISGLKAMALFWKFKILKYSEMMKEHQSVWLDGFSTFFVNADGLITHHIADKMMPDDSKETVEEVANPFTAKLALYLGLTVPKLGDFTS</sequence>
<protein>
    <submittedName>
        <fullName evidence="1">Uncharacterized protein</fullName>
    </submittedName>
</protein>
<dbReference type="InterPro" id="IPR018790">
    <property type="entry name" value="DUF2358"/>
</dbReference>
<keyword evidence="2" id="KW-1185">Reference proteome</keyword>
<dbReference type="Proteomes" id="UP000677054">
    <property type="component" value="Unassembled WGS sequence"/>
</dbReference>
<dbReference type="PANTHER" id="PTHR31094:SF2">
    <property type="entry name" value="RIKEN CDNA 2310061I04 GENE"/>
    <property type="match status" value="1"/>
</dbReference>
<dbReference type="OrthoDB" id="44820at2759"/>